<keyword evidence="2 5" id="KW-0238">DNA-binding</keyword>
<proteinExistence type="predicted"/>
<dbReference type="InterPro" id="IPR014036">
    <property type="entry name" value="DeoR-like_C"/>
</dbReference>
<dbReference type="Gene3D" id="1.10.10.10">
    <property type="entry name" value="Winged helix-like DNA-binding domain superfamily/Winged helix DNA-binding domain"/>
    <property type="match status" value="1"/>
</dbReference>
<name>A0AAE9XN77_9ENTE</name>
<dbReference type="InterPro" id="IPR037171">
    <property type="entry name" value="NagB/RpiA_transferase-like"/>
</dbReference>
<dbReference type="EMBL" id="CP116507">
    <property type="protein sequence ID" value="WCG23243.1"/>
    <property type="molecule type" value="Genomic_DNA"/>
</dbReference>
<evidence type="ECO:0000313" key="6">
    <source>
        <dbReference type="Proteomes" id="UP001179600"/>
    </source>
</evidence>
<evidence type="ECO:0000256" key="3">
    <source>
        <dbReference type="ARBA" id="ARBA00023163"/>
    </source>
</evidence>
<dbReference type="SMART" id="SM01134">
    <property type="entry name" value="DeoRC"/>
    <property type="match status" value="1"/>
</dbReference>
<feature type="domain" description="HTH deoR-type" evidence="4">
    <location>
        <begin position="3"/>
        <end position="58"/>
    </location>
</feature>
<evidence type="ECO:0000259" key="4">
    <source>
        <dbReference type="PROSITE" id="PS51000"/>
    </source>
</evidence>
<dbReference type="PRINTS" id="PR00037">
    <property type="entry name" value="HTHLACR"/>
</dbReference>
<dbReference type="PROSITE" id="PS00894">
    <property type="entry name" value="HTH_DEOR_1"/>
    <property type="match status" value="1"/>
</dbReference>
<dbReference type="PANTHER" id="PTHR30363:SF56">
    <property type="entry name" value="TRANSCRIPTIONAL REGULATOR, DEOR FAMILY"/>
    <property type="match status" value="1"/>
</dbReference>
<evidence type="ECO:0000256" key="2">
    <source>
        <dbReference type="ARBA" id="ARBA00023125"/>
    </source>
</evidence>
<evidence type="ECO:0000313" key="5">
    <source>
        <dbReference type="EMBL" id="WCG23243.1"/>
    </source>
</evidence>
<evidence type="ECO:0000256" key="1">
    <source>
        <dbReference type="ARBA" id="ARBA00023015"/>
    </source>
</evidence>
<accession>A0AAE9XN77</accession>
<dbReference type="Pfam" id="PF00455">
    <property type="entry name" value="DeoRC"/>
    <property type="match status" value="1"/>
</dbReference>
<dbReference type="SUPFAM" id="SSF100950">
    <property type="entry name" value="NagB/RpiA/CoA transferase-like"/>
    <property type="match status" value="1"/>
</dbReference>
<dbReference type="InterPro" id="IPR036390">
    <property type="entry name" value="WH_DNA-bd_sf"/>
</dbReference>
<keyword evidence="1" id="KW-0805">Transcription regulation</keyword>
<protein>
    <submittedName>
        <fullName evidence="5">DeoR/GlpR family DNA-binding transcription regulator</fullName>
    </submittedName>
</protein>
<dbReference type="InterPro" id="IPR036388">
    <property type="entry name" value="WH-like_DNA-bd_sf"/>
</dbReference>
<dbReference type="InterPro" id="IPR018356">
    <property type="entry name" value="Tscrpt_reg_HTH_DeoR_CS"/>
</dbReference>
<dbReference type="RefSeq" id="WP_272163577.1">
    <property type="nucleotide sequence ID" value="NZ_CP116507.1"/>
</dbReference>
<dbReference type="Proteomes" id="UP001179600">
    <property type="component" value="Chromosome"/>
</dbReference>
<dbReference type="Gene3D" id="3.40.50.1360">
    <property type="match status" value="1"/>
</dbReference>
<organism evidence="5 6">
    <name type="scientific">Vagococcus lutrae</name>
    <dbReference type="NCBI Taxonomy" id="81947"/>
    <lineage>
        <taxon>Bacteria</taxon>
        <taxon>Bacillati</taxon>
        <taxon>Bacillota</taxon>
        <taxon>Bacilli</taxon>
        <taxon>Lactobacillales</taxon>
        <taxon>Enterococcaceae</taxon>
        <taxon>Vagococcus</taxon>
    </lineage>
</organism>
<dbReference type="SMART" id="SM00420">
    <property type="entry name" value="HTH_DEOR"/>
    <property type="match status" value="1"/>
</dbReference>
<dbReference type="AlphaFoldDB" id="A0AAE9XN77"/>
<dbReference type="SUPFAM" id="SSF46785">
    <property type="entry name" value="Winged helix' DNA-binding domain"/>
    <property type="match status" value="1"/>
</dbReference>
<dbReference type="PANTHER" id="PTHR30363">
    <property type="entry name" value="HTH-TYPE TRANSCRIPTIONAL REGULATOR SRLR-RELATED"/>
    <property type="match status" value="1"/>
</dbReference>
<keyword evidence="3" id="KW-0804">Transcription</keyword>
<gene>
    <name evidence="5" type="ORF">PML95_03095</name>
</gene>
<sequence>MLTEERKAYILKELAQRHTIKTSDLVLETQTSESTIRRDLKELEQDGQLKRVHGGASTLFHLNTELSMSEKADLYLVEKKAIARSAAQLIEPNDVIYLDAGSTTYEMLPFILRTDIRIVTNSIVHAHYLAQHQIPAIMIGGRLKLSTQAIIGSESVKQLGQYHFSKAFMGMNGVHHQYGFTTPDEEEATVKATAMRQSSQCFVLADHSKFEALSFSKVANLEEAKIITDVLPEKWHTLYQDTTVTEVSL</sequence>
<dbReference type="GO" id="GO:0003677">
    <property type="term" value="F:DNA binding"/>
    <property type="evidence" value="ECO:0007669"/>
    <property type="project" value="UniProtKB-KW"/>
</dbReference>
<dbReference type="PROSITE" id="PS51000">
    <property type="entry name" value="HTH_DEOR_2"/>
    <property type="match status" value="1"/>
</dbReference>
<dbReference type="Pfam" id="PF08220">
    <property type="entry name" value="HTH_DeoR"/>
    <property type="match status" value="1"/>
</dbReference>
<dbReference type="InterPro" id="IPR050313">
    <property type="entry name" value="Carb_Metab_HTH_regulators"/>
</dbReference>
<dbReference type="InterPro" id="IPR001034">
    <property type="entry name" value="DeoR_HTH"/>
</dbReference>
<dbReference type="GO" id="GO:0003700">
    <property type="term" value="F:DNA-binding transcription factor activity"/>
    <property type="evidence" value="ECO:0007669"/>
    <property type="project" value="InterPro"/>
</dbReference>
<reference evidence="5" key="1">
    <citation type="submission" date="2023-01" db="EMBL/GenBank/DDBJ databases">
        <title>Oxazolidinone resistance genes in florfenicol resistant enterococci from beef cattle and veal calves at slaughter.</title>
        <authorList>
            <person name="Biggel M."/>
        </authorList>
    </citation>
    <scope>NUCLEOTIDE SEQUENCE</scope>
    <source>
        <strain evidence="5">K204-1</strain>
    </source>
</reference>